<evidence type="ECO:0000313" key="2">
    <source>
        <dbReference type="EMBL" id="MEZ8054310.1"/>
    </source>
</evidence>
<evidence type="ECO:0000313" key="3">
    <source>
        <dbReference type="Proteomes" id="UP001569175"/>
    </source>
</evidence>
<feature type="compositionally biased region" description="Polar residues" evidence="1">
    <location>
        <begin position="1"/>
        <end position="11"/>
    </location>
</feature>
<reference evidence="2 3" key="1">
    <citation type="submission" date="2024-06" db="EMBL/GenBank/DDBJ databases">
        <authorList>
            <person name="Steensen K."/>
            <person name="Seneca J."/>
            <person name="Bartlau N."/>
            <person name="Yu A.X."/>
            <person name="Polz M.F."/>
        </authorList>
    </citation>
    <scope>NUCLEOTIDE SEQUENCE [LARGE SCALE GENOMIC DNA]</scope>
    <source>
        <strain evidence="2 3">1F9</strain>
    </source>
</reference>
<dbReference type="RefSeq" id="WP_371707975.1">
    <property type="nucleotide sequence ID" value="NZ_JBGOOL010000039.1"/>
</dbReference>
<keyword evidence="3" id="KW-1185">Reference proteome</keyword>
<dbReference type="EMBL" id="JBGOOL010000039">
    <property type="protein sequence ID" value="MEZ8054310.1"/>
    <property type="molecule type" value="Genomic_DNA"/>
</dbReference>
<evidence type="ECO:0000256" key="1">
    <source>
        <dbReference type="SAM" id="MobiDB-lite"/>
    </source>
</evidence>
<dbReference type="Proteomes" id="UP001569175">
    <property type="component" value="Unassembled WGS sequence"/>
</dbReference>
<organism evidence="2 3">
    <name type="scientific">Vibrio atlanticus</name>
    <dbReference type="NCBI Taxonomy" id="693153"/>
    <lineage>
        <taxon>Bacteria</taxon>
        <taxon>Pseudomonadati</taxon>
        <taxon>Pseudomonadota</taxon>
        <taxon>Gammaproteobacteria</taxon>
        <taxon>Vibrionales</taxon>
        <taxon>Vibrionaceae</taxon>
        <taxon>Vibrio</taxon>
    </lineage>
</organism>
<name>A0ABV4KPG0_9VIBR</name>
<protein>
    <submittedName>
        <fullName evidence="2">Uncharacterized protein</fullName>
    </submittedName>
</protein>
<accession>A0ABV4KPG0</accession>
<dbReference type="SUPFAM" id="SSF88874">
    <property type="entry name" value="Receptor-binding domain of short tail fibre protein gp12"/>
    <property type="match status" value="1"/>
</dbReference>
<sequence>MHYLNNGSQVENVPPLKPRVGTRGYFTESNDDGSPSYPGQDWFNAVIREFQTAISASGVAFDPDKFDHIKKLLEANGNQFALYRSDRSYQTGEVCYTITNNELSFWQWYSNVESLSGKDPLDLNNRHENWSDNSKPFYWIPYIGDQVGMPFFWLSINPPEWAVMEINVDLPIAVYWRLARRYPHLVTGNTINTGEIRAEFLRVLDQGRGIDAGRTVNSVQSQMIESHCHTYREYIATQFDPTGGNAVIGADSGGSFGGNRPVSYYGGAETRPRNVARAMAIAI</sequence>
<feature type="region of interest" description="Disordered" evidence="1">
    <location>
        <begin position="1"/>
        <end position="36"/>
    </location>
</feature>
<gene>
    <name evidence="2" type="ORF">ACED57_14280</name>
</gene>
<proteinExistence type="predicted"/>
<comment type="caution">
    <text evidence="2">The sequence shown here is derived from an EMBL/GenBank/DDBJ whole genome shotgun (WGS) entry which is preliminary data.</text>
</comment>